<dbReference type="OrthoDB" id="2015405at2759"/>
<dbReference type="AlphaFoldDB" id="A0A3D8RAW1"/>
<accession>A0A3D8RAW1</accession>
<dbReference type="InterPro" id="IPR012349">
    <property type="entry name" value="Split_barrel_FMN-bd"/>
</dbReference>
<comment type="caution">
    <text evidence="3">The sequence shown here is derived from an EMBL/GenBank/DDBJ whole genome shotgun (WGS) entry which is preliminary data.</text>
</comment>
<protein>
    <recommendedName>
        <fullName evidence="2">Flavin reductase like domain-containing protein</fullName>
    </recommendedName>
</protein>
<dbReference type="GO" id="GO:0010181">
    <property type="term" value="F:FMN binding"/>
    <property type="evidence" value="ECO:0007669"/>
    <property type="project" value="InterPro"/>
</dbReference>
<dbReference type="GO" id="GO:0042602">
    <property type="term" value="F:riboflavin reductase (NADPH) activity"/>
    <property type="evidence" value="ECO:0007669"/>
    <property type="project" value="TreeGrafter"/>
</dbReference>
<evidence type="ECO:0000313" key="3">
    <source>
        <dbReference type="EMBL" id="RDW71182.1"/>
    </source>
</evidence>
<dbReference type="InterPro" id="IPR050268">
    <property type="entry name" value="NADH-dep_flavin_reductase"/>
</dbReference>
<proteinExistence type="predicted"/>
<feature type="domain" description="Flavin reductase like" evidence="2">
    <location>
        <begin position="1"/>
        <end position="166"/>
    </location>
</feature>
<dbReference type="InterPro" id="IPR002563">
    <property type="entry name" value="Flavin_Rdtase-like_dom"/>
</dbReference>
<gene>
    <name evidence="3" type="ORF">BP6252_07745</name>
</gene>
<dbReference type="SMART" id="SM00903">
    <property type="entry name" value="Flavin_Reduct"/>
    <property type="match status" value="1"/>
</dbReference>
<keyword evidence="4" id="KW-1185">Reference proteome</keyword>
<name>A0A3D8RAW1_9HELO</name>
<organism evidence="3 4">
    <name type="scientific">Coleophoma cylindrospora</name>
    <dbReference type="NCBI Taxonomy" id="1849047"/>
    <lineage>
        <taxon>Eukaryota</taxon>
        <taxon>Fungi</taxon>
        <taxon>Dikarya</taxon>
        <taxon>Ascomycota</taxon>
        <taxon>Pezizomycotina</taxon>
        <taxon>Leotiomycetes</taxon>
        <taxon>Helotiales</taxon>
        <taxon>Dermateaceae</taxon>
        <taxon>Coleophoma</taxon>
    </lineage>
</organism>
<dbReference type="SUPFAM" id="SSF50475">
    <property type="entry name" value="FMN-binding split barrel"/>
    <property type="match status" value="1"/>
</dbReference>
<keyword evidence="1" id="KW-0560">Oxidoreductase</keyword>
<dbReference type="STRING" id="1849047.A0A3D8RAW1"/>
<dbReference type="PANTHER" id="PTHR30466:SF1">
    <property type="entry name" value="FMN REDUCTASE (NADH) RUTF"/>
    <property type="match status" value="1"/>
</dbReference>
<reference evidence="3 4" key="1">
    <citation type="journal article" date="2018" name="IMA Fungus">
        <title>IMA Genome-F 9: Draft genome sequence of Annulohypoxylon stygium, Aspergillus mulundensis, Berkeleyomyces basicola (syn. Thielaviopsis basicola), Ceratocystis smalleyi, two Cercospora beticola strains, Coleophoma cylindrospora, Fusarium fracticaudum, Phialophora cf. hyalina, and Morchella septimelata.</title>
        <authorList>
            <person name="Wingfield B.D."/>
            <person name="Bills G.F."/>
            <person name="Dong Y."/>
            <person name="Huang W."/>
            <person name="Nel W.J."/>
            <person name="Swalarsk-Parry B.S."/>
            <person name="Vaghefi N."/>
            <person name="Wilken P.M."/>
            <person name="An Z."/>
            <person name="de Beer Z.W."/>
            <person name="De Vos L."/>
            <person name="Chen L."/>
            <person name="Duong T.A."/>
            <person name="Gao Y."/>
            <person name="Hammerbacher A."/>
            <person name="Kikkert J.R."/>
            <person name="Li Y."/>
            <person name="Li H."/>
            <person name="Li K."/>
            <person name="Li Q."/>
            <person name="Liu X."/>
            <person name="Ma X."/>
            <person name="Naidoo K."/>
            <person name="Pethybridge S.J."/>
            <person name="Sun J."/>
            <person name="Steenkamp E.T."/>
            <person name="van der Nest M.A."/>
            <person name="van Wyk S."/>
            <person name="Wingfield M.J."/>
            <person name="Xiong C."/>
            <person name="Yue Q."/>
            <person name="Zhang X."/>
        </authorList>
    </citation>
    <scope>NUCLEOTIDE SEQUENCE [LARGE SCALE GENOMIC DNA]</scope>
    <source>
        <strain evidence="3 4">BP6252</strain>
    </source>
</reference>
<dbReference type="EMBL" id="PDLM01000008">
    <property type="protein sequence ID" value="RDW71182.1"/>
    <property type="molecule type" value="Genomic_DNA"/>
</dbReference>
<evidence type="ECO:0000259" key="2">
    <source>
        <dbReference type="SMART" id="SM00903"/>
    </source>
</evidence>
<sequence length="181" mass="19542">MRKLPHSVVVLTTTQQPTSSAPQPIRRGMTLSSFTTLTLTPNPIVTFNIRRPSLTLSALRSSPSHRFNIQVLNANPLGAQIADAFTRGNKDGDPFQALMQRQADSLEIVEQEGEGLIFRSEGVKRTLGCKILGQGKGFVDVGDHVVVMAEVVDIYEPFGDAGMDNGSQGVRGLAYVDGGYI</sequence>
<evidence type="ECO:0000256" key="1">
    <source>
        <dbReference type="ARBA" id="ARBA00023002"/>
    </source>
</evidence>
<dbReference type="Pfam" id="PF01613">
    <property type="entry name" value="Flavin_Reduct"/>
    <property type="match status" value="1"/>
</dbReference>
<dbReference type="PANTHER" id="PTHR30466">
    <property type="entry name" value="FLAVIN REDUCTASE"/>
    <property type="match status" value="1"/>
</dbReference>
<dbReference type="Gene3D" id="2.30.110.10">
    <property type="entry name" value="Electron Transport, Fmn-binding Protein, Chain A"/>
    <property type="match status" value="1"/>
</dbReference>
<evidence type="ECO:0000313" key="4">
    <source>
        <dbReference type="Proteomes" id="UP000256645"/>
    </source>
</evidence>
<dbReference type="Proteomes" id="UP000256645">
    <property type="component" value="Unassembled WGS sequence"/>
</dbReference>